<dbReference type="Pfam" id="PF00059">
    <property type="entry name" value="Lectin_C"/>
    <property type="match status" value="1"/>
</dbReference>
<organism evidence="4 5">
    <name type="scientific">Scomber scombrus</name>
    <name type="common">Atlantic mackerel</name>
    <name type="synonym">Scomber vernalis</name>
    <dbReference type="NCBI Taxonomy" id="13677"/>
    <lineage>
        <taxon>Eukaryota</taxon>
        <taxon>Metazoa</taxon>
        <taxon>Chordata</taxon>
        <taxon>Craniata</taxon>
        <taxon>Vertebrata</taxon>
        <taxon>Euteleostomi</taxon>
        <taxon>Actinopterygii</taxon>
        <taxon>Neopterygii</taxon>
        <taxon>Teleostei</taxon>
        <taxon>Neoteleostei</taxon>
        <taxon>Acanthomorphata</taxon>
        <taxon>Pelagiaria</taxon>
        <taxon>Scombriformes</taxon>
        <taxon>Scombridae</taxon>
        <taxon>Scomber</taxon>
    </lineage>
</organism>
<evidence type="ECO:0000256" key="1">
    <source>
        <dbReference type="SAM" id="Phobius"/>
    </source>
</evidence>
<keyword evidence="1" id="KW-0472">Membrane</keyword>
<dbReference type="CDD" id="cd00037">
    <property type="entry name" value="CLECT"/>
    <property type="match status" value="1"/>
</dbReference>
<dbReference type="PANTHER" id="PTHR22803">
    <property type="entry name" value="MANNOSE, PHOSPHOLIPASE, LECTIN RECEPTOR RELATED"/>
    <property type="match status" value="1"/>
</dbReference>
<reference evidence="4 5" key="1">
    <citation type="submission" date="2024-01" db="EMBL/GenBank/DDBJ databases">
        <authorList>
            <person name="Alioto T."/>
            <person name="Alioto T."/>
            <person name="Gomez Garrido J."/>
        </authorList>
    </citation>
    <scope>NUCLEOTIDE SEQUENCE [LARGE SCALE GENOMIC DNA]</scope>
</reference>
<dbReference type="InterPro" id="IPR001304">
    <property type="entry name" value="C-type_lectin-like"/>
</dbReference>
<protein>
    <submittedName>
        <fullName evidence="4">Ladderlectin-like</fullName>
    </submittedName>
</protein>
<dbReference type="InterPro" id="IPR016187">
    <property type="entry name" value="CTDL_fold"/>
</dbReference>
<feature type="transmembrane region" description="Helical" evidence="1">
    <location>
        <begin position="190"/>
        <end position="212"/>
    </location>
</feature>
<evidence type="ECO:0000259" key="3">
    <source>
        <dbReference type="PROSITE" id="PS50041"/>
    </source>
</evidence>
<sequence>MKTVLVLSILLCAAFAAPAEHKEKALDAAVMAPEEQMAVEPEMEETMMKEEFVPEDSAPVPMNAREFEEAAAPESRFNFCPDGWFSHASRCFLFVNTPMSWYNAEEHCNAMGAHLASVSNPREYTFLQRLTNTGGQSIAWLGGFHLQDRWLWIDREGMYYTNWYAQSSSSSSPCMYLSKTSIFSTQTNRLISVITMKTVLILSILLCAAFAAPAEHKEKALDAAVMAPEQMAAESAREFEEAAAPECKSHFTVLMLSFVMVNIAIAI</sequence>
<feature type="chain" id="PRO_5043942805" evidence="2">
    <location>
        <begin position="17"/>
        <end position="267"/>
    </location>
</feature>
<keyword evidence="5" id="KW-1185">Reference proteome</keyword>
<dbReference type="EMBL" id="CAWUFR010000182">
    <property type="protein sequence ID" value="CAK6971656.1"/>
    <property type="molecule type" value="Genomic_DNA"/>
</dbReference>
<dbReference type="SMART" id="SM00034">
    <property type="entry name" value="CLECT"/>
    <property type="match status" value="1"/>
</dbReference>
<keyword evidence="1" id="KW-1133">Transmembrane helix</keyword>
<feature type="signal peptide" evidence="2">
    <location>
        <begin position="1"/>
        <end position="16"/>
    </location>
</feature>
<evidence type="ECO:0000313" key="4">
    <source>
        <dbReference type="EMBL" id="CAK6971656.1"/>
    </source>
</evidence>
<keyword evidence="2" id="KW-0732">Signal</keyword>
<evidence type="ECO:0000256" key="2">
    <source>
        <dbReference type="SAM" id="SignalP"/>
    </source>
</evidence>
<comment type="caution">
    <text evidence="4">The sequence shown here is derived from an EMBL/GenBank/DDBJ whole genome shotgun (WGS) entry which is preliminary data.</text>
</comment>
<feature type="domain" description="C-type lectin" evidence="3">
    <location>
        <begin position="87"/>
        <end position="177"/>
    </location>
</feature>
<dbReference type="Proteomes" id="UP001314229">
    <property type="component" value="Unassembled WGS sequence"/>
</dbReference>
<name>A0AAV1PMZ3_SCOSC</name>
<dbReference type="PROSITE" id="PS50041">
    <property type="entry name" value="C_TYPE_LECTIN_2"/>
    <property type="match status" value="1"/>
</dbReference>
<dbReference type="SUPFAM" id="SSF56436">
    <property type="entry name" value="C-type lectin-like"/>
    <property type="match status" value="1"/>
</dbReference>
<dbReference type="InterPro" id="IPR050111">
    <property type="entry name" value="C-type_lectin/snaclec_domain"/>
</dbReference>
<dbReference type="InterPro" id="IPR016186">
    <property type="entry name" value="C-type_lectin-like/link_sf"/>
</dbReference>
<dbReference type="Gene3D" id="3.10.100.10">
    <property type="entry name" value="Mannose-Binding Protein A, subunit A"/>
    <property type="match status" value="1"/>
</dbReference>
<accession>A0AAV1PMZ3</accession>
<gene>
    <name evidence="4" type="ORF">FSCOSCO3_A004480</name>
</gene>
<proteinExistence type="predicted"/>
<keyword evidence="1" id="KW-0812">Transmembrane</keyword>
<dbReference type="AlphaFoldDB" id="A0AAV1PMZ3"/>
<evidence type="ECO:0000313" key="5">
    <source>
        <dbReference type="Proteomes" id="UP001314229"/>
    </source>
</evidence>